<dbReference type="STRING" id="52560.SAMN04488082_10298"/>
<dbReference type="EMBL" id="FORX01000002">
    <property type="protein sequence ID" value="SFJ24377.1"/>
    <property type="molecule type" value="Genomic_DNA"/>
</dbReference>
<dbReference type="Proteomes" id="UP000198635">
    <property type="component" value="Unassembled WGS sequence"/>
</dbReference>
<dbReference type="Gene3D" id="3.40.630.30">
    <property type="match status" value="1"/>
</dbReference>
<dbReference type="RefSeq" id="WP_092372580.1">
    <property type="nucleotide sequence ID" value="NZ_FORX01000002.1"/>
</dbReference>
<evidence type="ECO:0000313" key="3">
    <source>
        <dbReference type="Proteomes" id="UP000198635"/>
    </source>
</evidence>
<proteinExistence type="predicted"/>
<sequence length="299" mass="35179">MTDLSENTRQDRRRSVRLRRSAMLRAKLDEIDRPNIKIAETRDEWSQSFALVYREYLASGYIKQPHPSGMHLSVYNLLPTTCAFIFRTYVTVISTLTQIFDSELFGLPMDALYRPELDALRSQGRKITELSALATPRETRWCNLMVFLSKTMFEYSMMNNIDDICIMVNPKHVNFYKTMFLFEDFGEERFYPGVGAPAVALRINMEHIEDKASEKYKDFDVDDNIHEFFYKMKSTLVELNNGWTFYDKRPPMSEEDARFFFNTRQEIIANLSVPQMEHLTRLYPFLKSIPASSMRTDHP</sequence>
<dbReference type="InterPro" id="IPR016181">
    <property type="entry name" value="Acyl_CoA_acyltransferase"/>
</dbReference>
<accession>A0A1I3PSQ6</accession>
<dbReference type="OrthoDB" id="9783696at2"/>
<dbReference type="InterPro" id="IPR054597">
    <property type="entry name" value="FeeM_cat"/>
</dbReference>
<gene>
    <name evidence="2" type="ORF">SAMN04488082_10298</name>
</gene>
<keyword evidence="3" id="KW-1185">Reference proteome</keyword>
<reference evidence="3" key="1">
    <citation type="submission" date="2016-10" db="EMBL/GenBank/DDBJ databases">
        <authorList>
            <person name="Varghese N."/>
            <person name="Submissions S."/>
        </authorList>
    </citation>
    <scope>NUCLEOTIDE SEQUENCE [LARGE SCALE GENOMIC DNA]</scope>
    <source>
        <strain evidence="3">DSM 5918</strain>
    </source>
</reference>
<dbReference type="AlphaFoldDB" id="A0A1I3PSQ6"/>
<dbReference type="SUPFAM" id="SSF55729">
    <property type="entry name" value="Acyl-CoA N-acyltransferases (Nat)"/>
    <property type="match status" value="1"/>
</dbReference>
<feature type="domain" description="N-acyl amino acid synthase FeeM catalytic core" evidence="1">
    <location>
        <begin position="48"/>
        <end position="204"/>
    </location>
</feature>
<evidence type="ECO:0000259" key="1">
    <source>
        <dbReference type="Pfam" id="PF21926"/>
    </source>
</evidence>
<dbReference type="Pfam" id="PF21926">
    <property type="entry name" value="FeeM"/>
    <property type="match status" value="1"/>
</dbReference>
<protein>
    <recommendedName>
        <fullName evidence="1">N-acyl amino acid synthase FeeM catalytic core domain-containing protein</fullName>
    </recommendedName>
</protein>
<organism evidence="2 3">
    <name type="scientific">Desulfomicrobium apsheronum</name>
    <dbReference type="NCBI Taxonomy" id="52560"/>
    <lineage>
        <taxon>Bacteria</taxon>
        <taxon>Pseudomonadati</taxon>
        <taxon>Thermodesulfobacteriota</taxon>
        <taxon>Desulfovibrionia</taxon>
        <taxon>Desulfovibrionales</taxon>
        <taxon>Desulfomicrobiaceae</taxon>
        <taxon>Desulfomicrobium</taxon>
    </lineage>
</organism>
<name>A0A1I3PSQ6_9BACT</name>
<evidence type="ECO:0000313" key="2">
    <source>
        <dbReference type="EMBL" id="SFJ24377.1"/>
    </source>
</evidence>